<accession>S9R0C6</accession>
<evidence type="ECO:0000256" key="4">
    <source>
        <dbReference type="ARBA" id="ARBA00022737"/>
    </source>
</evidence>
<dbReference type="OrthoDB" id="733404at2"/>
<dbReference type="SUPFAM" id="SSF55486">
    <property type="entry name" value="Metalloproteases ('zincins'), catalytic domain"/>
    <property type="match status" value="1"/>
</dbReference>
<dbReference type="Gene3D" id="3.40.390.10">
    <property type="entry name" value="Collagenase (Catalytic Domain)"/>
    <property type="match status" value="1"/>
</dbReference>
<dbReference type="Pfam" id="PF08548">
    <property type="entry name" value="Peptidase_M10_C"/>
    <property type="match status" value="2"/>
</dbReference>
<dbReference type="Pfam" id="PF00353">
    <property type="entry name" value="HemolysinCabind"/>
    <property type="match status" value="9"/>
</dbReference>
<protein>
    <recommendedName>
        <fullName evidence="6">Peptidase M10 serralysin C-terminal domain-containing protein</fullName>
    </recommendedName>
</protein>
<evidence type="ECO:0000313" key="7">
    <source>
        <dbReference type="EMBL" id="EPX85322.1"/>
    </source>
</evidence>
<evidence type="ECO:0000256" key="3">
    <source>
        <dbReference type="ARBA" id="ARBA00022525"/>
    </source>
</evidence>
<dbReference type="STRING" id="1123237.Salmuc_02701"/>
<dbReference type="PROSITE" id="PS00330">
    <property type="entry name" value="HEMOLYSIN_CALCIUM"/>
    <property type="match status" value="5"/>
</dbReference>
<keyword evidence="4" id="KW-0677">Repeat</keyword>
<dbReference type="InterPro" id="IPR024079">
    <property type="entry name" value="MetalloPept_cat_dom_sf"/>
</dbReference>
<feature type="domain" description="Peptidase M10 serralysin C-terminal" evidence="6">
    <location>
        <begin position="296"/>
        <end position="511"/>
    </location>
</feature>
<dbReference type="InterPro" id="IPR013858">
    <property type="entry name" value="Peptidase_M10B_C"/>
</dbReference>
<dbReference type="InterPro" id="IPR050557">
    <property type="entry name" value="RTX_toxin/Mannuronan_C5-epim"/>
</dbReference>
<evidence type="ECO:0000313" key="8">
    <source>
        <dbReference type="Proteomes" id="UP000015347"/>
    </source>
</evidence>
<dbReference type="PANTHER" id="PTHR38340:SF1">
    <property type="entry name" value="S-LAYER PROTEIN"/>
    <property type="match status" value="1"/>
</dbReference>
<dbReference type="PANTHER" id="PTHR38340">
    <property type="entry name" value="S-LAYER PROTEIN"/>
    <property type="match status" value="1"/>
</dbReference>
<evidence type="ECO:0000256" key="2">
    <source>
        <dbReference type="ARBA" id="ARBA00004613"/>
    </source>
</evidence>
<dbReference type="HOGENOM" id="CLU_260767_0_0_5"/>
<dbReference type="InterPro" id="IPR018511">
    <property type="entry name" value="Hemolysin-typ_Ca-bd_CS"/>
</dbReference>
<dbReference type="InterPro" id="IPR034033">
    <property type="entry name" value="Serralysin-like"/>
</dbReference>
<dbReference type="GO" id="GO:0008237">
    <property type="term" value="F:metallopeptidase activity"/>
    <property type="evidence" value="ECO:0007669"/>
    <property type="project" value="InterPro"/>
</dbReference>
<dbReference type="EMBL" id="APVH01000009">
    <property type="protein sequence ID" value="EPX85322.1"/>
    <property type="molecule type" value="Genomic_DNA"/>
</dbReference>
<dbReference type="InterPro" id="IPR011049">
    <property type="entry name" value="Serralysin-like_metalloprot_C"/>
</dbReference>
<sequence>MLDLKLDHFKNVFAEDDGPSWQRVTPFRSGATFEGGGPVTSTGGRLEFPGFTRSDGLFETDSGDGNPTMSVSATGNQYIDGLLTSDAWADATIQYSFPTATGVYSYGAGTYMTGFNALTAQQETAADFALALGGPSGTDGFSVEGITNLGVVFDASPDSTSGIKEEIRLANTTWSGVGTAEVADFPGNYISTTLDDNGDVWFGTYASNIYRTPTAGNFAWHTHIHEIGHALGLKHGHENSVYGPLPADRDSMEYTVMTYRSYINDPLSGGYSNETWGYAQTWMMLDIQALQEIYGADYTTNSGNTVYSWDPGSGNTVVNGDVAIAPGGNRIFATIWDGGGTDTYDLSAYSNDLELDLRPGEHSLFSSTQQANLGDGNFARGNIFNALLHDGNTASLIENAIGGSGDDVIVGNQAANALTGGAGDDSMSGREGDDDFIYDDASAVGNDTISGGTGTNDEIVIQGAGTFDLSSTLVQISGIERIRFDQAGAGSTLRISAQEVDQSSELDDVLIDGWNNTGTGAERVEVVAGPYTVIDLSAWTFTGWNPEHGDRVAILGDGSNEAITGTSEADEIISGAGVDTLDGGAGDDSIDSGQGFDSVIGGLGNDTIFNATSDGFDSIDGGGGLGDLLDIEDSYIATITYDLVAGTWGTTGGATRTIANVENIDGGGGAESIIGDGADNTFWGRGGDDTIDGGSGDDTIDGGDGGDVIRGGWGIDSITGGLGNDNLRGGSTFDDTLLGQDGNDTLEAVGGGLIDGGVDDDLFVVLNGNLIGDTDTSDGDLFDGGSGIDTFDMSAEGSNGFTVDLGAGTIDRGTVGSNTVGIAGFEHLIGSNQADDFDAGGGLNVTLEGNDGNDTLTGGLNDQTIAGGDGDDLIDGGFAAGSFVGDNLSGGNGDDTITGASANDTISGNADDDSLYGNAGNDTLLGGGGNDRMEGGDDNDVLFGSSNSDSLHGGLGDDTLDGGGGYDTAVYAGIYAPVTVNLESGIASGGAGSDVLSNIEHVFGSASNDTIYGTNTHGNRLEGSAGNDTIYGLDGRDTILGGNSDDRLYGGDDVDKLLGGAQDDFLDGGGATDFLTGGTGADTFVLRSIDDTGVGRWNRDQIRDFDATEGDEISLYLVDADATTGGNQAFTYAGTSFTGTAGELILNDYVLSGVDVTIASMDVDGDAVIDGQLYIVGGAVIGDFVL</sequence>
<dbReference type="CDD" id="cd04277">
    <property type="entry name" value="ZnMc_serralysin_like"/>
    <property type="match status" value="1"/>
</dbReference>
<keyword evidence="3" id="KW-0964">Secreted</keyword>
<gene>
    <name evidence="7" type="ORF">Salmuc_02701</name>
</gene>
<dbReference type="AlphaFoldDB" id="S9R0C6"/>
<proteinExistence type="predicted"/>
<feature type="region of interest" description="Disordered" evidence="5">
    <location>
        <begin position="904"/>
        <end position="945"/>
    </location>
</feature>
<comment type="cofactor">
    <cofactor evidence="1">
        <name>Ca(2+)</name>
        <dbReference type="ChEBI" id="CHEBI:29108"/>
    </cofactor>
</comment>
<reference evidence="8" key="1">
    <citation type="journal article" date="2014" name="Stand. Genomic Sci.">
        <title>Genome sequence of the exopolysaccharide-producing Salipiger mucosus type strain (DSM 16094(T)), a moderately halophilic member of the Roseobacter clade.</title>
        <authorList>
            <person name="Riedel T."/>
            <person name="Spring S."/>
            <person name="Fiebig A."/>
            <person name="Petersen J."/>
            <person name="Kyrpides N.C."/>
            <person name="Goker M."/>
            <person name="Klenk H.P."/>
        </authorList>
    </citation>
    <scope>NUCLEOTIDE SEQUENCE [LARGE SCALE GENOMIC DNA]</scope>
    <source>
        <strain evidence="8">DSM 16094</strain>
    </source>
</reference>
<organism evidence="7 8">
    <name type="scientific">Salipiger mucosus DSM 16094</name>
    <dbReference type="NCBI Taxonomy" id="1123237"/>
    <lineage>
        <taxon>Bacteria</taxon>
        <taxon>Pseudomonadati</taxon>
        <taxon>Pseudomonadota</taxon>
        <taxon>Alphaproteobacteria</taxon>
        <taxon>Rhodobacterales</taxon>
        <taxon>Roseobacteraceae</taxon>
        <taxon>Salipiger</taxon>
    </lineage>
</organism>
<dbReference type="SUPFAM" id="SSF51120">
    <property type="entry name" value="beta-Roll"/>
    <property type="match status" value="6"/>
</dbReference>
<comment type="subcellular location">
    <subcellularLocation>
        <location evidence="2">Secreted</location>
    </subcellularLocation>
</comment>
<evidence type="ECO:0000256" key="1">
    <source>
        <dbReference type="ARBA" id="ARBA00001913"/>
    </source>
</evidence>
<keyword evidence="8" id="KW-1185">Reference proteome</keyword>
<evidence type="ECO:0000256" key="5">
    <source>
        <dbReference type="SAM" id="MobiDB-lite"/>
    </source>
</evidence>
<dbReference type="eggNOG" id="COG2931">
    <property type="taxonomic scope" value="Bacteria"/>
</dbReference>
<dbReference type="RefSeq" id="WP_020039889.1">
    <property type="nucleotide sequence ID" value="NZ_KE557273.1"/>
</dbReference>
<name>S9R0C6_9RHOB</name>
<comment type="caution">
    <text evidence="7">The sequence shown here is derived from an EMBL/GenBank/DDBJ whole genome shotgun (WGS) entry which is preliminary data.</text>
</comment>
<dbReference type="GO" id="GO:0005615">
    <property type="term" value="C:extracellular space"/>
    <property type="evidence" value="ECO:0007669"/>
    <property type="project" value="InterPro"/>
</dbReference>
<dbReference type="GO" id="GO:0005509">
    <property type="term" value="F:calcium ion binding"/>
    <property type="evidence" value="ECO:0007669"/>
    <property type="project" value="InterPro"/>
</dbReference>
<dbReference type="InterPro" id="IPR001343">
    <property type="entry name" value="Hemolysn_Ca-bd"/>
</dbReference>
<dbReference type="Gene3D" id="2.150.10.10">
    <property type="entry name" value="Serralysin-like metalloprotease, C-terminal"/>
    <property type="match status" value="7"/>
</dbReference>
<feature type="domain" description="Peptidase M10 serralysin C-terminal" evidence="6">
    <location>
        <begin position="999"/>
        <end position="1185"/>
    </location>
</feature>
<dbReference type="PRINTS" id="PR00313">
    <property type="entry name" value="CABNDNGRPT"/>
</dbReference>
<evidence type="ECO:0000259" key="6">
    <source>
        <dbReference type="Pfam" id="PF08548"/>
    </source>
</evidence>
<dbReference type="Proteomes" id="UP000015347">
    <property type="component" value="Unassembled WGS sequence"/>
</dbReference>